<dbReference type="InterPro" id="IPR011011">
    <property type="entry name" value="Znf_FYVE_PHD"/>
</dbReference>
<evidence type="ECO:0000256" key="5">
    <source>
        <dbReference type="SAM" id="MobiDB-lite"/>
    </source>
</evidence>
<dbReference type="Proteomes" id="UP000646827">
    <property type="component" value="Unassembled WGS sequence"/>
</dbReference>
<keyword evidence="2 4" id="KW-0863">Zinc-finger</keyword>
<evidence type="ECO:0000256" key="3">
    <source>
        <dbReference type="ARBA" id="ARBA00022833"/>
    </source>
</evidence>
<dbReference type="AlphaFoldDB" id="A0A8H7VTN7"/>
<dbReference type="Gene3D" id="3.30.40.10">
    <property type="entry name" value="Zinc/RING finger domain, C3HC4 (zinc finger)"/>
    <property type="match status" value="1"/>
</dbReference>
<dbReference type="OrthoDB" id="5863171at2759"/>
<dbReference type="InterPro" id="IPR019787">
    <property type="entry name" value="Znf_PHD-finger"/>
</dbReference>
<dbReference type="InterPro" id="IPR001965">
    <property type="entry name" value="Znf_PHD"/>
</dbReference>
<keyword evidence="8" id="KW-1185">Reference proteome</keyword>
<dbReference type="PROSITE" id="PS01359">
    <property type="entry name" value="ZF_PHD_1"/>
    <property type="match status" value="1"/>
</dbReference>
<evidence type="ECO:0000313" key="7">
    <source>
        <dbReference type="EMBL" id="KAG2226689.1"/>
    </source>
</evidence>
<feature type="domain" description="PHD-type" evidence="6">
    <location>
        <begin position="388"/>
        <end position="443"/>
    </location>
</feature>
<feature type="region of interest" description="Disordered" evidence="5">
    <location>
        <begin position="456"/>
        <end position="488"/>
    </location>
</feature>
<keyword evidence="1" id="KW-0479">Metal-binding</keyword>
<evidence type="ECO:0000259" key="6">
    <source>
        <dbReference type="PROSITE" id="PS50016"/>
    </source>
</evidence>
<dbReference type="InterPro" id="IPR013083">
    <property type="entry name" value="Znf_RING/FYVE/PHD"/>
</dbReference>
<proteinExistence type="predicted"/>
<accession>A0A8H7VTN7</accession>
<protein>
    <recommendedName>
        <fullName evidence="6">PHD-type domain-containing protein</fullName>
    </recommendedName>
</protein>
<dbReference type="Pfam" id="PF00628">
    <property type="entry name" value="PHD"/>
    <property type="match status" value="1"/>
</dbReference>
<name>A0A8H7VTN7_9FUNG</name>
<evidence type="ECO:0000256" key="1">
    <source>
        <dbReference type="ARBA" id="ARBA00022723"/>
    </source>
</evidence>
<dbReference type="SUPFAM" id="SSF57903">
    <property type="entry name" value="FYVE/PHD zinc finger"/>
    <property type="match status" value="1"/>
</dbReference>
<dbReference type="InterPro" id="IPR019786">
    <property type="entry name" value="Zinc_finger_PHD-type_CS"/>
</dbReference>
<dbReference type="PROSITE" id="PS50016">
    <property type="entry name" value="ZF_PHD_2"/>
    <property type="match status" value="1"/>
</dbReference>
<reference evidence="7 8" key="1">
    <citation type="submission" date="2020-12" db="EMBL/GenBank/DDBJ databases">
        <title>Metabolic potential, ecology and presence of endohyphal bacteria is reflected in genomic diversity of Mucoromycotina.</title>
        <authorList>
            <person name="Muszewska A."/>
            <person name="Okrasinska A."/>
            <person name="Steczkiewicz K."/>
            <person name="Drgas O."/>
            <person name="Orlowska M."/>
            <person name="Perlinska-Lenart U."/>
            <person name="Aleksandrzak-Piekarczyk T."/>
            <person name="Szatraj K."/>
            <person name="Zielenkiewicz U."/>
            <person name="Pilsyk S."/>
            <person name="Malc E."/>
            <person name="Mieczkowski P."/>
            <person name="Kruszewska J.S."/>
            <person name="Biernat P."/>
            <person name="Pawlowska J."/>
        </authorList>
    </citation>
    <scope>NUCLEOTIDE SEQUENCE [LARGE SCALE GENOMIC DNA]</scope>
    <source>
        <strain evidence="7 8">CBS 142.35</strain>
    </source>
</reference>
<dbReference type="SMART" id="SM00249">
    <property type="entry name" value="PHD"/>
    <property type="match status" value="1"/>
</dbReference>
<feature type="compositionally biased region" description="Basic and acidic residues" evidence="5">
    <location>
        <begin position="464"/>
        <end position="488"/>
    </location>
</feature>
<dbReference type="EMBL" id="JAEPRB010000014">
    <property type="protein sequence ID" value="KAG2226689.1"/>
    <property type="molecule type" value="Genomic_DNA"/>
</dbReference>
<keyword evidence="3" id="KW-0862">Zinc</keyword>
<comment type="caution">
    <text evidence="7">The sequence shown here is derived from an EMBL/GenBank/DDBJ whole genome shotgun (WGS) entry which is preliminary data.</text>
</comment>
<dbReference type="GO" id="GO:0008270">
    <property type="term" value="F:zinc ion binding"/>
    <property type="evidence" value="ECO:0007669"/>
    <property type="project" value="UniProtKB-KW"/>
</dbReference>
<sequence>MEGLYVDSIPRVLLARILVQLYIIPQKLVNNPQFNLIPILLDGLQEYGNTSDLNGLFEFCLEKAINMTGNKTNVNCWWWWKDLALYQTSDWNRLDLSYSKNKSEPINLHIQIMTEEARKGVIDIKYGHEAVMTDDKNIFYQHNVCNNSSCYVTYVEIKADEYVVFCCCCQGSPVRIDSILDATMNYLNEKHVSKKAESSSSVATPVSSSMQVLEQLVQSRICRFKHDKEIISKQQENTLQASSNYILMGALMNRYDPQEPQWEFYLRDFISNDDGKLWRVLSDHNAERNEIKITSDQALADIRGDNHFDEHGKLIQPRAHSRAFRPVYLFYCNRNMVVETMKLSQEEVGQTSQQQEGGNSMTESGITLADYILDEEDRGYVYDNPEDDKVCKVCGIDEIVEDVNNMFYCDQCDLGVHQLCENPPVQQFETEVDPWYCRECSRRKGIPLPQQLINEQSSILPYKRPAEQDNNKTEETKRRRDELGEGPY</sequence>
<organism evidence="7 8">
    <name type="scientific">Circinella minor</name>
    <dbReference type="NCBI Taxonomy" id="1195481"/>
    <lineage>
        <taxon>Eukaryota</taxon>
        <taxon>Fungi</taxon>
        <taxon>Fungi incertae sedis</taxon>
        <taxon>Mucoromycota</taxon>
        <taxon>Mucoromycotina</taxon>
        <taxon>Mucoromycetes</taxon>
        <taxon>Mucorales</taxon>
        <taxon>Lichtheimiaceae</taxon>
        <taxon>Circinella</taxon>
    </lineage>
</organism>
<evidence type="ECO:0000256" key="2">
    <source>
        <dbReference type="ARBA" id="ARBA00022771"/>
    </source>
</evidence>
<evidence type="ECO:0000256" key="4">
    <source>
        <dbReference type="PROSITE-ProRule" id="PRU00146"/>
    </source>
</evidence>
<evidence type="ECO:0000313" key="8">
    <source>
        <dbReference type="Proteomes" id="UP000646827"/>
    </source>
</evidence>
<gene>
    <name evidence="7" type="ORF">INT45_001036</name>
</gene>